<evidence type="ECO:0000256" key="2">
    <source>
        <dbReference type="ARBA" id="ARBA00022771"/>
    </source>
</evidence>
<keyword evidence="1" id="KW-0479">Metal-binding</keyword>
<dbReference type="EMBL" id="CAJJDP010000120">
    <property type="protein sequence ID" value="CAD8199574.1"/>
    <property type="molecule type" value="Genomic_DNA"/>
</dbReference>
<proteinExistence type="predicted"/>
<dbReference type="SMART" id="SM00184">
    <property type="entry name" value="RING"/>
    <property type="match status" value="4"/>
</dbReference>
<keyword evidence="7" id="KW-1185">Reference proteome</keyword>
<organism evidence="6 7">
    <name type="scientific">Paramecium octaurelia</name>
    <dbReference type="NCBI Taxonomy" id="43137"/>
    <lineage>
        <taxon>Eukaryota</taxon>
        <taxon>Sar</taxon>
        <taxon>Alveolata</taxon>
        <taxon>Ciliophora</taxon>
        <taxon>Intramacronucleata</taxon>
        <taxon>Oligohymenophorea</taxon>
        <taxon>Peniculida</taxon>
        <taxon>Parameciidae</taxon>
        <taxon>Paramecium</taxon>
    </lineage>
</organism>
<reference evidence="6" key="1">
    <citation type="submission" date="2021-01" db="EMBL/GenBank/DDBJ databases">
        <authorList>
            <consortium name="Genoscope - CEA"/>
            <person name="William W."/>
        </authorList>
    </citation>
    <scope>NUCLEOTIDE SEQUENCE</scope>
</reference>
<dbReference type="PROSITE" id="PS50089">
    <property type="entry name" value="ZF_RING_2"/>
    <property type="match status" value="2"/>
</dbReference>
<dbReference type="GO" id="GO:0008270">
    <property type="term" value="F:zinc ion binding"/>
    <property type="evidence" value="ECO:0007669"/>
    <property type="project" value="UniProtKB-KW"/>
</dbReference>
<feature type="domain" description="RING-type" evidence="5">
    <location>
        <begin position="364"/>
        <end position="407"/>
    </location>
</feature>
<keyword evidence="2 4" id="KW-0863">Zinc-finger</keyword>
<sequence length="583" mass="68197">MINNYQNFTIQNIPEHINQLQNFKKWTRVGSNLKGAIMIGIIEHCINNNEIGILKDMIQLTSCQGNDKALKFKNTLYNALKNLQGDSIIIYILEYLMQKDQYNNSTQQFLDEFFKGKYSYSLSDEELIQEFQKVFKIKLIISKYPPTKQSNQQPIDSKDRNSIIIFNLDNKYYVIKKEQNNLVEKCRCCQNKNSKELLKFECNHLICLTCLKKQFSQNQIKINCNQQHCPSQITYQQFQQKMKNYGDTSIIPISQECCILCKTKSNLEFLIRPQECSHMFCMQCLQDKFKTNQQNDLRCLIVGCNGKFNQKEIPSSISSKITQSQIVQKQTEIIMKPDNQQKQISQSMISSNGKSIDKNLNPQCNYCLKQFTEDFIYKTRCNHLICKSCFLKIQNINAEQFKCNISKCNEIIKSKELSQYFKLSQSQNSQQICGNCEKICEKTESFCKTNCHHLICVKCVTAIYKSQRTPKCLKCNIVINEDLLDEYFLQIQVQFTKDVSEIKSIDPEFQEDCTFCHSPFTEYNTYQNLDCKNHAIGSCCIIFPLNCPQCQMNSLIVEKQKLHFFLFYNDSDFIKHQTQGKFK</sequence>
<evidence type="ECO:0000313" key="7">
    <source>
        <dbReference type="Proteomes" id="UP000683925"/>
    </source>
</evidence>
<name>A0A8S1XEY9_PAROT</name>
<dbReference type="InterPro" id="IPR001841">
    <property type="entry name" value="Znf_RING"/>
</dbReference>
<comment type="caution">
    <text evidence="6">The sequence shown here is derived from an EMBL/GenBank/DDBJ whole genome shotgun (WGS) entry which is preliminary data.</text>
</comment>
<keyword evidence="3" id="KW-0862">Zinc</keyword>
<gene>
    <name evidence="6" type="ORF">POCTA_138.1.T1200013</name>
</gene>
<accession>A0A8S1XEY9</accession>
<evidence type="ECO:0000256" key="1">
    <source>
        <dbReference type="ARBA" id="ARBA00022723"/>
    </source>
</evidence>
<protein>
    <recommendedName>
        <fullName evidence="5">RING-type domain-containing protein</fullName>
    </recommendedName>
</protein>
<dbReference type="AlphaFoldDB" id="A0A8S1XEY9"/>
<dbReference type="OrthoDB" id="306538at2759"/>
<evidence type="ECO:0000313" key="6">
    <source>
        <dbReference type="EMBL" id="CAD8199574.1"/>
    </source>
</evidence>
<dbReference type="InterPro" id="IPR017907">
    <property type="entry name" value="Znf_RING_CS"/>
</dbReference>
<dbReference type="Proteomes" id="UP000683925">
    <property type="component" value="Unassembled WGS sequence"/>
</dbReference>
<evidence type="ECO:0000256" key="4">
    <source>
        <dbReference type="PROSITE-ProRule" id="PRU00175"/>
    </source>
</evidence>
<feature type="domain" description="RING-type" evidence="5">
    <location>
        <begin position="258"/>
        <end position="299"/>
    </location>
</feature>
<evidence type="ECO:0000256" key="3">
    <source>
        <dbReference type="ARBA" id="ARBA00022833"/>
    </source>
</evidence>
<dbReference type="PROSITE" id="PS00518">
    <property type="entry name" value="ZF_RING_1"/>
    <property type="match status" value="3"/>
</dbReference>
<evidence type="ECO:0000259" key="5">
    <source>
        <dbReference type="PROSITE" id="PS50089"/>
    </source>
</evidence>
<dbReference type="OMA" id="CEKTESF"/>